<feature type="compositionally biased region" description="Pro residues" evidence="1">
    <location>
        <begin position="375"/>
        <end position="386"/>
    </location>
</feature>
<gene>
    <name evidence="3" type="ORF">F0U60_20095</name>
</gene>
<feature type="compositionally biased region" description="Low complexity" evidence="1">
    <location>
        <begin position="387"/>
        <end position="396"/>
    </location>
</feature>
<evidence type="ECO:0000259" key="2">
    <source>
        <dbReference type="Pfam" id="PF14331"/>
    </source>
</evidence>
<dbReference type="RefSeq" id="WP_395822335.1">
    <property type="nucleotide sequence ID" value="NZ_CP043494.1"/>
</dbReference>
<dbReference type="SUPFAM" id="SSF52540">
    <property type="entry name" value="P-loop containing nucleoside triphosphate hydrolases"/>
    <property type="match status" value="1"/>
</dbReference>
<evidence type="ECO:0000313" key="3">
    <source>
        <dbReference type="EMBL" id="WNG46159.1"/>
    </source>
</evidence>
<evidence type="ECO:0000313" key="4">
    <source>
        <dbReference type="Proteomes" id="UP001611383"/>
    </source>
</evidence>
<dbReference type="PANTHER" id="PTHR36153:SF1">
    <property type="entry name" value="TYPE VI SECRETION SYSTEM COMPONENT TSSM1"/>
    <property type="match status" value="1"/>
</dbReference>
<sequence>MNARHSPLDTTLRRMGATGRHRERRYQVPWLMVVGEPGSGRTSLAASIDLRRPYGSPTQKEMAKDGWGVWLFEQGVVLDMPAITDEPTEEWRSVIWRLRRIRGQRPIDGLMLAVPATNLVGPKALDEVQLDRKAQALFEKLQSLRGELGVRVPIYVVITQSDAIPRFSAFCRTLPPRTRDEMLGWSSPHSPEEAYASAWVDEAFQDIHQALSQLQLELLADGWGEASDREDAFLFPTELRKLAEPVRRLLDVLFQSTPYTRPSMLRGLYFCGDPEADGATGGSGKRASGLRSPAFVTQLVECKIFPESGLAGPDPEAARSNRRKIATLKTVLAACVLLAMGGLGVTWAQLRPAEVATVAKTPVHPLPPTKTAASTPPPTPPPPEPRPQTALPAETKPTPPRKPPRPKRVPQIVRPEQQAPSTPVWDDAPPPQVTRPTHVWDDAPPPKVTRRTHVWDDAPPPQPEADTSAHGYQP</sequence>
<dbReference type="PANTHER" id="PTHR36153">
    <property type="entry name" value="INNER MEMBRANE PROTEIN-RELATED"/>
    <property type="match status" value="1"/>
</dbReference>
<feature type="region of interest" description="Disordered" evidence="1">
    <location>
        <begin position="361"/>
        <end position="474"/>
    </location>
</feature>
<accession>A0ABY9WSK0</accession>
<reference evidence="3 4" key="1">
    <citation type="submission" date="2019-08" db="EMBL/GenBank/DDBJ databases">
        <title>Archangium and Cystobacter genomes.</title>
        <authorList>
            <person name="Chen I.-C.K."/>
            <person name="Wielgoss S."/>
        </authorList>
    </citation>
    <scope>NUCLEOTIDE SEQUENCE [LARGE SCALE GENOMIC DNA]</scope>
    <source>
        <strain evidence="3 4">Cbm 6</strain>
    </source>
</reference>
<dbReference type="Pfam" id="PF14331">
    <property type="entry name" value="IcmF-related_N"/>
    <property type="match status" value="1"/>
</dbReference>
<feature type="domain" description="Type VI secretion system component TssM1 N-terminal" evidence="2">
    <location>
        <begin position="88"/>
        <end position="323"/>
    </location>
</feature>
<dbReference type="InterPro" id="IPR025743">
    <property type="entry name" value="TssM1_N"/>
</dbReference>
<dbReference type="PRINTS" id="PR01217">
    <property type="entry name" value="PRICHEXTENSN"/>
</dbReference>
<dbReference type="Proteomes" id="UP001611383">
    <property type="component" value="Chromosome"/>
</dbReference>
<name>A0ABY9WSK0_9BACT</name>
<proteinExistence type="predicted"/>
<organism evidence="3 4">
    <name type="scientific">Archangium minus</name>
    <dbReference type="NCBI Taxonomy" id="83450"/>
    <lineage>
        <taxon>Bacteria</taxon>
        <taxon>Pseudomonadati</taxon>
        <taxon>Myxococcota</taxon>
        <taxon>Myxococcia</taxon>
        <taxon>Myxococcales</taxon>
        <taxon>Cystobacterineae</taxon>
        <taxon>Archangiaceae</taxon>
        <taxon>Archangium</taxon>
    </lineage>
</organism>
<keyword evidence="4" id="KW-1185">Reference proteome</keyword>
<dbReference type="EMBL" id="CP043494">
    <property type="protein sequence ID" value="WNG46159.1"/>
    <property type="molecule type" value="Genomic_DNA"/>
</dbReference>
<dbReference type="InterPro" id="IPR053156">
    <property type="entry name" value="T6SS_TssM-like"/>
</dbReference>
<evidence type="ECO:0000256" key="1">
    <source>
        <dbReference type="SAM" id="MobiDB-lite"/>
    </source>
</evidence>
<dbReference type="InterPro" id="IPR027417">
    <property type="entry name" value="P-loop_NTPase"/>
</dbReference>
<protein>
    <recommendedName>
        <fullName evidence="2">Type VI secretion system component TssM1 N-terminal domain-containing protein</fullName>
    </recommendedName>
</protein>